<feature type="transmembrane region" description="Helical" evidence="4">
    <location>
        <begin position="484"/>
        <end position="507"/>
    </location>
</feature>
<evidence type="ECO:0000313" key="8">
    <source>
        <dbReference type="Proteomes" id="UP000041254"/>
    </source>
</evidence>
<dbReference type="GO" id="GO:0005576">
    <property type="term" value="C:extracellular region"/>
    <property type="evidence" value="ECO:0007669"/>
    <property type="project" value="InterPro"/>
</dbReference>
<evidence type="ECO:0000313" key="7">
    <source>
        <dbReference type="EMBL" id="CEM36059.1"/>
    </source>
</evidence>
<feature type="transmembrane region" description="Helical" evidence="4">
    <location>
        <begin position="455"/>
        <end position="478"/>
    </location>
</feature>
<dbReference type="PROSITE" id="PS50948">
    <property type="entry name" value="PAN"/>
    <property type="match status" value="1"/>
</dbReference>
<feature type="chain" id="PRO_5005191173" description="Apple domain-containing protein" evidence="5">
    <location>
        <begin position="29"/>
        <end position="692"/>
    </location>
</feature>
<dbReference type="SUPFAM" id="SSF57414">
    <property type="entry name" value="Hairpin loop containing domain-like"/>
    <property type="match status" value="1"/>
</dbReference>
<feature type="transmembrane region" description="Helical" evidence="4">
    <location>
        <begin position="528"/>
        <end position="551"/>
    </location>
</feature>
<dbReference type="PhylomeDB" id="A0A0G4GY87"/>
<dbReference type="SMART" id="SM00223">
    <property type="entry name" value="APPLE"/>
    <property type="match status" value="1"/>
</dbReference>
<dbReference type="Gene3D" id="3.50.4.10">
    <property type="entry name" value="Hepatocyte Growth Factor"/>
    <property type="match status" value="2"/>
</dbReference>
<feature type="compositionally biased region" description="Acidic residues" evidence="3">
    <location>
        <begin position="288"/>
        <end position="301"/>
    </location>
</feature>
<feature type="region of interest" description="Disordered" evidence="3">
    <location>
        <begin position="650"/>
        <end position="692"/>
    </location>
</feature>
<dbReference type="InParanoid" id="A0A0G4GY87"/>
<evidence type="ECO:0000256" key="1">
    <source>
        <dbReference type="ARBA" id="ARBA00022737"/>
    </source>
</evidence>
<proteinExistence type="predicted"/>
<keyword evidence="4" id="KW-1133">Transmembrane helix</keyword>
<dbReference type="InterPro" id="IPR000177">
    <property type="entry name" value="Apple"/>
</dbReference>
<accession>A0A0G4GY87</accession>
<dbReference type="GO" id="GO:0006508">
    <property type="term" value="P:proteolysis"/>
    <property type="evidence" value="ECO:0007669"/>
    <property type="project" value="InterPro"/>
</dbReference>
<keyword evidence="2" id="KW-1015">Disulfide bond</keyword>
<protein>
    <recommendedName>
        <fullName evidence="6">Apple domain-containing protein</fullName>
    </recommendedName>
</protein>
<reference evidence="7 8" key="1">
    <citation type="submission" date="2014-11" db="EMBL/GenBank/DDBJ databases">
        <authorList>
            <person name="Zhu J."/>
            <person name="Qi W."/>
            <person name="Song R."/>
        </authorList>
    </citation>
    <scope>NUCLEOTIDE SEQUENCE [LARGE SCALE GENOMIC DNA]</scope>
</reference>
<evidence type="ECO:0000259" key="6">
    <source>
        <dbReference type="PROSITE" id="PS50948"/>
    </source>
</evidence>
<keyword evidence="4" id="KW-0472">Membrane</keyword>
<feature type="signal peptide" evidence="5">
    <location>
        <begin position="1"/>
        <end position="28"/>
    </location>
</feature>
<evidence type="ECO:0000256" key="3">
    <source>
        <dbReference type="SAM" id="MobiDB-lite"/>
    </source>
</evidence>
<feature type="transmembrane region" description="Helical" evidence="4">
    <location>
        <begin position="424"/>
        <end position="443"/>
    </location>
</feature>
<dbReference type="AlphaFoldDB" id="A0A0G4GY87"/>
<feature type="region of interest" description="Disordered" evidence="3">
    <location>
        <begin position="288"/>
        <end position="312"/>
    </location>
</feature>
<feature type="transmembrane region" description="Helical" evidence="4">
    <location>
        <begin position="601"/>
        <end position="624"/>
    </location>
</feature>
<feature type="domain" description="Apple" evidence="6">
    <location>
        <begin position="146"/>
        <end position="224"/>
    </location>
</feature>
<name>A0A0G4GY87_VITBC</name>
<keyword evidence="1" id="KW-0677">Repeat</keyword>
<evidence type="ECO:0000256" key="5">
    <source>
        <dbReference type="SAM" id="SignalP"/>
    </source>
</evidence>
<dbReference type="InterPro" id="IPR003609">
    <property type="entry name" value="Pan_app"/>
</dbReference>
<keyword evidence="5" id="KW-0732">Signal</keyword>
<gene>
    <name evidence="7" type="ORF">Vbra_19057</name>
</gene>
<sequence length="692" mass="78007">MMPRRHKPCFAALAACLIAGSAIVCVVCQDSQPDDIDSFVDKQNITLDQLNDECWVWKSTLWGAPVKDYSPISKRRVWLTDGCAEACQRHEQCKAWSFDWKGECFLLSNVTTLLKAGQSDLRNFAFVAQGKRGSRDCRPLDERRPCLEHNVKILWSDISYKYADANLTVEECRQACIKTVECRFFTLLALPGETRQCFLKNAGVNDNKLCSEYATSGFANGRDCGSPTEPLTPSEDDVKKLTSQQLFVSLDLLKKSYPPFPLFQEAYEKVNQCGCYREFTKPFYQEIEDDSEGDSEGEGDGEETKKPKTAPGSAVMLREIPTYLTPPRRCQLFCQADDRCQHWSTRWNRCFLWADVQRWLEGPDIPDLAGPKLCPRDKLEEGLRCDADFYRERYTPLSLFVLKVRDIRVPLGGSCPIEISWASLSWMLAAAILLLGTFVVAVISKVHFERRTNIVRVMIAAISMWDFLTDCAFVARSYEYAQLWVFWVGIFHLNLVIFSNSIALIYMTRSRDRQGHSFRKWMEQHQQYSHLGTLLVFVSSFLHLGVLHLFASRLFGWTLFSLEVHTKSLLTMEMLTLAEDVPQVALQAYVLLNQGSGGGGIPSVTLVSILTSIFQILKLLLFLLKYAMHSIFPSVATKSASRTAASSFAPSLRYGHSSDSEDFGGGAERTVSKTTASDMSLVKAANEQQGGP</sequence>
<dbReference type="Proteomes" id="UP000041254">
    <property type="component" value="Unassembled WGS sequence"/>
</dbReference>
<organism evidence="7 8">
    <name type="scientific">Vitrella brassicaformis (strain CCMP3155)</name>
    <dbReference type="NCBI Taxonomy" id="1169540"/>
    <lineage>
        <taxon>Eukaryota</taxon>
        <taxon>Sar</taxon>
        <taxon>Alveolata</taxon>
        <taxon>Colpodellida</taxon>
        <taxon>Vitrellaceae</taxon>
        <taxon>Vitrella</taxon>
    </lineage>
</organism>
<dbReference type="VEuPathDB" id="CryptoDB:Vbra_19057"/>
<evidence type="ECO:0000256" key="4">
    <source>
        <dbReference type="SAM" id="Phobius"/>
    </source>
</evidence>
<dbReference type="EMBL" id="CDMY01000878">
    <property type="protein sequence ID" value="CEM36059.1"/>
    <property type="molecule type" value="Genomic_DNA"/>
</dbReference>
<keyword evidence="8" id="KW-1185">Reference proteome</keyword>
<evidence type="ECO:0000256" key="2">
    <source>
        <dbReference type="ARBA" id="ARBA00023157"/>
    </source>
</evidence>
<dbReference type="Pfam" id="PF14295">
    <property type="entry name" value="PAN_4"/>
    <property type="match status" value="3"/>
</dbReference>
<keyword evidence="4" id="KW-0812">Transmembrane</keyword>